<reference evidence="2 3" key="1">
    <citation type="journal article" date="2015" name="Genome Announc.">
        <title>Complete Genome Sequence of a Novel Bacterium within the Family Rhodocyclaceae That Degrades Polycyclic Aromatic Hydrocarbons.</title>
        <authorList>
            <person name="Singleton D.R."/>
            <person name="Dickey A.N."/>
            <person name="Scholl E.H."/>
            <person name="Wright F.A."/>
            <person name="Aitken M.D."/>
        </authorList>
    </citation>
    <scope>NUCLEOTIDE SEQUENCE [LARGE SCALE GENOMIC DNA]</scope>
    <source>
        <strain evidence="3">PG1-Ca6</strain>
    </source>
</reference>
<dbReference type="EMBL" id="CP010554">
    <property type="protein sequence ID" value="AJP47422.1"/>
    <property type="molecule type" value="Genomic_DNA"/>
</dbReference>
<dbReference type="CDD" id="cd00093">
    <property type="entry name" value="HTH_XRE"/>
    <property type="match status" value="1"/>
</dbReference>
<accession>A0A0C5IXI5</accession>
<dbReference type="GO" id="GO:0003677">
    <property type="term" value="F:DNA binding"/>
    <property type="evidence" value="ECO:0007669"/>
    <property type="project" value="UniProtKB-KW"/>
</dbReference>
<keyword evidence="3" id="KW-1185">Reference proteome</keyword>
<gene>
    <name evidence="2" type="ORF">PG1C_01040</name>
</gene>
<dbReference type="PATRIC" id="fig|1565605.3.peg.219"/>
<dbReference type="KEGG" id="rbu:PG1C_01040"/>
<dbReference type="STRING" id="1565605.PG1C_01040"/>
<dbReference type="Gene3D" id="1.10.260.40">
    <property type="entry name" value="lambda repressor-like DNA-binding domains"/>
    <property type="match status" value="1"/>
</dbReference>
<dbReference type="SUPFAM" id="SSF47413">
    <property type="entry name" value="lambda repressor-like DNA-binding domains"/>
    <property type="match status" value="1"/>
</dbReference>
<name>A0A0C5IXI5_9PROT</name>
<protein>
    <submittedName>
        <fullName evidence="2">DNA-binding protein</fullName>
    </submittedName>
</protein>
<evidence type="ECO:0000259" key="1">
    <source>
        <dbReference type="PROSITE" id="PS50943"/>
    </source>
</evidence>
<sequence length="140" mass="16077">MDEKTEFAERLRDAMTTAGYQARPSVLEKEFNSRYWGRSVTFQAVSRWLRGEAIPSQEKLQVLADWLGVEPHVLRFGAGPIKAIREKAKRWDEGVGYLEREVFETFLSLPAPQRKIVREVILTFAKAQTASKPDKKKPRG</sequence>
<dbReference type="AlphaFoldDB" id="A0A0C5IXI5"/>
<dbReference type="Pfam" id="PF01381">
    <property type="entry name" value="HTH_3"/>
    <property type="match status" value="1"/>
</dbReference>
<dbReference type="RefSeq" id="WP_202635611.1">
    <property type="nucleotide sequence ID" value="NZ_CP010554.1"/>
</dbReference>
<dbReference type="InterPro" id="IPR001387">
    <property type="entry name" value="Cro/C1-type_HTH"/>
</dbReference>
<dbReference type="Proteomes" id="UP000061603">
    <property type="component" value="Chromosome"/>
</dbReference>
<dbReference type="InterPro" id="IPR010982">
    <property type="entry name" value="Lambda_DNA-bd_dom_sf"/>
</dbReference>
<keyword evidence="2" id="KW-0238">DNA-binding</keyword>
<feature type="domain" description="HTH cro/C1-type" evidence="1">
    <location>
        <begin position="40"/>
        <end position="74"/>
    </location>
</feature>
<evidence type="ECO:0000313" key="2">
    <source>
        <dbReference type="EMBL" id="AJP47422.1"/>
    </source>
</evidence>
<dbReference type="HOGENOM" id="CLU_124846_1_0_4"/>
<evidence type="ECO:0000313" key="3">
    <source>
        <dbReference type="Proteomes" id="UP000061603"/>
    </source>
</evidence>
<organism evidence="2 3">
    <name type="scientific">Rugosibacter aromaticivorans</name>
    <dbReference type="NCBI Taxonomy" id="1565605"/>
    <lineage>
        <taxon>Bacteria</taxon>
        <taxon>Pseudomonadati</taxon>
        <taxon>Pseudomonadota</taxon>
        <taxon>Betaproteobacteria</taxon>
        <taxon>Nitrosomonadales</taxon>
        <taxon>Sterolibacteriaceae</taxon>
        <taxon>Rugosibacter</taxon>
    </lineage>
</organism>
<dbReference type="PROSITE" id="PS50943">
    <property type="entry name" value="HTH_CROC1"/>
    <property type="match status" value="1"/>
</dbReference>
<proteinExistence type="predicted"/>